<keyword evidence="2" id="KW-1185">Reference proteome</keyword>
<keyword evidence="1" id="KW-0614">Plasmid</keyword>
<name>A0ABM6MCZ8_9SPHN</name>
<geneLocation type="plasmid" evidence="1 2">
    <name>unnamed</name>
</geneLocation>
<dbReference type="EMBL" id="CP020084">
    <property type="protein sequence ID" value="ASR53796.1"/>
    <property type="molecule type" value="Genomic_DNA"/>
</dbReference>
<evidence type="ECO:0000313" key="2">
    <source>
        <dbReference type="Proteomes" id="UP000258016"/>
    </source>
</evidence>
<reference evidence="1 2" key="1">
    <citation type="submission" date="2017-03" db="EMBL/GenBank/DDBJ databases">
        <title>Complete genome sequence of Blastomonas fulva degrading microcsystin LR.</title>
        <authorList>
            <person name="Lee H.-g."/>
            <person name="Jin L."/>
            <person name="oh H.-M."/>
        </authorList>
    </citation>
    <scope>NUCLEOTIDE SEQUENCE [LARGE SCALE GENOMIC DNA]</scope>
    <source>
        <strain evidence="1 2">T2</strain>
        <plasmid evidence="1 2">unnamed</plasmid>
    </source>
</reference>
<accession>A0ABM6MCZ8</accession>
<dbReference type="Proteomes" id="UP000258016">
    <property type="component" value="Plasmid unnamed"/>
</dbReference>
<dbReference type="GeneID" id="303487763"/>
<gene>
    <name evidence="1" type="ORF">B5J99_19420</name>
</gene>
<sequence>MEAGADHLKVTAQKWLELSPDDRERTAIYSSGRAARGELNRMVQQGLKAEGAIQGKGLG</sequence>
<proteinExistence type="predicted"/>
<dbReference type="RefSeq" id="WP_117353834.1">
    <property type="nucleotide sequence ID" value="NZ_CP020084.1"/>
</dbReference>
<protein>
    <submittedName>
        <fullName evidence="1">Uncharacterized protein</fullName>
    </submittedName>
</protein>
<organism evidence="1 2">
    <name type="scientific">Blastomonas fulva</name>
    <dbReference type="NCBI Taxonomy" id="1550728"/>
    <lineage>
        <taxon>Bacteria</taxon>
        <taxon>Pseudomonadati</taxon>
        <taxon>Pseudomonadota</taxon>
        <taxon>Alphaproteobacteria</taxon>
        <taxon>Sphingomonadales</taxon>
        <taxon>Sphingomonadaceae</taxon>
        <taxon>Blastomonas</taxon>
    </lineage>
</organism>
<evidence type="ECO:0000313" key="1">
    <source>
        <dbReference type="EMBL" id="ASR53796.1"/>
    </source>
</evidence>